<feature type="region of interest" description="Disordered" evidence="7">
    <location>
        <begin position="508"/>
        <end position="540"/>
    </location>
</feature>
<evidence type="ECO:0000313" key="10">
    <source>
        <dbReference type="Proteomes" id="UP001150062"/>
    </source>
</evidence>
<evidence type="ECO:0000256" key="4">
    <source>
        <dbReference type="ARBA" id="ARBA00022989"/>
    </source>
</evidence>
<dbReference type="InterPro" id="IPR012926">
    <property type="entry name" value="TMEM120A/B"/>
</dbReference>
<feature type="region of interest" description="Disordered" evidence="7">
    <location>
        <begin position="364"/>
        <end position="424"/>
    </location>
</feature>
<accession>A0ABQ8ZDT5</accession>
<name>A0ABQ8ZDT5_9EUKA</name>
<feature type="transmembrane region" description="Helical" evidence="8">
    <location>
        <begin position="226"/>
        <end position="245"/>
    </location>
</feature>
<keyword evidence="10" id="KW-1185">Reference proteome</keyword>
<evidence type="ECO:0000256" key="3">
    <source>
        <dbReference type="ARBA" id="ARBA00022692"/>
    </source>
</evidence>
<evidence type="ECO:0000256" key="5">
    <source>
        <dbReference type="ARBA" id="ARBA00023136"/>
    </source>
</evidence>
<keyword evidence="4 8" id="KW-1133">Transmembrane helix</keyword>
<keyword evidence="3 8" id="KW-0812">Transmembrane</keyword>
<organism evidence="9 10">
    <name type="scientific">Anaeramoeba flamelloides</name>
    <dbReference type="NCBI Taxonomy" id="1746091"/>
    <lineage>
        <taxon>Eukaryota</taxon>
        <taxon>Metamonada</taxon>
        <taxon>Anaeramoebidae</taxon>
        <taxon>Anaeramoeba</taxon>
    </lineage>
</organism>
<evidence type="ECO:0000256" key="7">
    <source>
        <dbReference type="SAM" id="MobiDB-lite"/>
    </source>
</evidence>
<feature type="compositionally biased region" description="Low complexity" evidence="7">
    <location>
        <begin position="375"/>
        <end position="394"/>
    </location>
</feature>
<feature type="compositionally biased region" description="Acidic residues" evidence="7">
    <location>
        <begin position="395"/>
        <end position="415"/>
    </location>
</feature>
<feature type="transmembrane region" description="Helical" evidence="8">
    <location>
        <begin position="138"/>
        <end position="156"/>
    </location>
</feature>
<gene>
    <name evidence="9" type="ORF">M0813_11896</name>
</gene>
<feature type="transmembrane region" description="Helical" evidence="8">
    <location>
        <begin position="280"/>
        <end position="304"/>
    </location>
</feature>
<comment type="similarity">
    <text evidence="2">Belongs to the TMEM120 family.</text>
</comment>
<dbReference type="PANTHER" id="PTHR21433:SF0">
    <property type="entry name" value="TRANSMEMBRANE PROTEIN 120 HOMOLOG"/>
    <property type="match status" value="1"/>
</dbReference>
<dbReference type="PANTHER" id="PTHR21433">
    <property type="entry name" value="TRANSMEMBRANE PROTEIN INDUCED BY TUMOR NECROSIS FACTOR ALPHA"/>
    <property type="match status" value="1"/>
</dbReference>
<evidence type="ECO:0000256" key="8">
    <source>
        <dbReference type="SAM" id="Phobius"/>
    </source>
</evidence>
<evidence type="ECO:0000313" key="9">
    <source>
        <dbReference type="EMBL" id="KAJ6254849.1"/>
    </source>
</evidence>
<feature type="compositionally biased region" description="Basic and acidic residues" evidence="7">
    <location>
        <begin position="518"/>
        <end position="532"/>
    </location>
</feature>
<feature type="coiled-coil region" evidence="6">
    <location>
        <begin position="427"/>
        <end position="454"/>
    </location>
</feature>
<comment type="caution">
    <text evidence="9">The sequence shown here is derived from an EMBL/GenBank/DDBJ whole genome shotgun (WGS) entry which is preliminary data.</text>
</comment>
<feature type="transmembrane region" description="Helical" evidence="8">
    <location>
        <begin position="310"/>
        <end position="331"/>
    </location>
</feature>
<protein>
    <submittedName>
        <fullName evidence="9">Transmembrane protein induced by tumor necrosis factor alpha</fullName>
    </submittedName>
</protein>
<comment type="subcellular location">
    <subcellularLocation>
        <location evidence="1">Membrane</location>
        <topology evidence="1">Multi-pass membrane protein</topology>
    </subcellularLocation>
</comment>
<evidence type="ECO:0000256" key="6">
    <source>
        <dbReference type="SAM" id="Coils"/>
    </source>
</evidence>
<reference evidence="9" key="1">
    <citation type="submission" date="2022-08" db="EMBL/GenBank/DDBJ databases">
        <title>Novel sulfate-reducing endosymbionts in the free-living metamonad Anaeramoeba.</title>
        <authorList>
            <person name="Jerlstrom-Hultqvist J."/>
            <person name="Cepicka I."/>
            <person name="Gallot-Lavallee L."/>
            <person name="Salas-Leiva D."/>
            <person name="Curtis B.A."/>
            <person name="Zahonova K."/>
            <person name="Pipaliya S."/>
            <person name="Dacks J."/>
            <person name="Roger A.J."/>
        </authorList>
    </citation>
    <scope>NUCLEOTIDE SEQUENCE</scope>
    <source>
        <strain evidence="9">Schooner1</strain>
    </source>
</reference>
<keyword evidence="5 8" id="KW-0472">Membrane</keyword>
<feature type="transmembrane region" description="Helical" evidence="8">
    <location>
        <begin position="162"/>
        <end position="182"/>
    </location>
</feature>
<keyword evidence="6" id="KW-0175">Coiled coil</keyword>
<sequence>MNYEQEKHFHRFQEKFEKLRCKIRKAQKSIQSYRTVLSGAHVYENKAENKLRFLWFELNRLNNNCKRLVNEKIITHEEYNEFKIELVNQRIFLRTLRAMLPNKTSNFLSFFVGSVTFYMTDSSERIKVKTEYENFKKLIMLIYGGFSCFMLILHLLNWKSVINLIILPYHLLPVFYYLSLAMRETVLKANGSNINLWWTAHHYFSIILSGSICFCDFKSFDKVFGLRYYIFSIYSCVTQFLQHLYQMNQLYKMKALGIANLEDTVNSDTPTINFFFSLKVLLPFLIITHTFQGYLGIYLIKSFFLLERNVLFIIMGVLFSILAIGNIYLTAKVIYDKIHARSFQSPIRRVSSLSLIMESKIQKKKSKKGIDDQKANNNNQNENENENNQLNDNNANDDEIMNNDNENENENDNDNGSDNNKDNNKILKENQMKIKNLKSQVNQMEIQKIKDKKKEKMQRSKYPKRKRKKIKEITSNNKIKKRNSIYLTKVRKRKLRKIKKIVKKKKIDPNTQNNLNNENRHGFDGGDDENNHNLKNGTENVNNVDVIIENSNENNNINNN</sequence>
<dbReference type="Proteomes" id="UP001150062">
    <property type="component" value="Unassembled WGS sequence"/>
</dbReference>
<dbReference type="EMBL" id="JAOAOG010000016">
    <property type="protein sequence ID" value="KAJ6254849.1"/>
    <property type="molecule type" value="Genomic_DNA"/>
</dbReference>
<evidence type="ECO:0000256" key="2">
    <source>
        <dbReference type="ARBA" id="ARBA00009700"/>
    </source>
</evidence>
<proteinExistence type="inferred from homology"/>
<dbReference type="Pfam" id="PF07851">
    <property type="entry name" value="TMEM120A-B"/>
    <property type="match status" value="1"/>
</dbReference>
<evidence type="ECO:0000256" key="1">
    <source>
        <dbReference type="ARBA" id="ARBA00004141"/>
    </source>
</evidence>